<organism evidence="2 3">
    <name type="scientific">Rosistilla oblonga</name>
    <dbReference type="NCBI Taxonomy" id="2527990"/>
    <lineage>
        <taxon>Bacteria</taxon>
        <taxon>Pseudomonadati</taxon>
        <taxon>Planctomycetota</taxon>
        <taxon>Planctomycetia</taxon>
        <taxon>Pirellulales</taxon>
        <taxon>Pirellulaceae</taxon>
        <taxon>Rosistilla</taxon>
    </lineage>
</organism>
<reference evidence="2 3" key="1">
    <citation type="submission" date="2019-02" db="EMBL/GenBank/DDBJ databases">
        <title>Deep-cultivation of Planctomycetes and their phenomic and genomic characterization uncovers novel biology.</title>
        <authorList>
            <person name="Wiegand S."/>
            <person name="Jogler M."/>
            <person name="Boedeker C."/>
            <person name="Pinto D."/>
            <person name="Vollmers J."/>
            <person name="Rivas-Marin E."/>
            <person name="Kohn T."/>
            <person name="Peeters S.H."/>
            <person name="Heuer A."/>
            <person name="Rast P."/>
            <person name="Oberbeckmann S."/>
            <person name="Bunk B."/>
            <person name="Jeske O."/>
            <person name="Meyerdierks A."/>
            <person name="Storesund J.E."/>
            <person name="Kallscheuer N."/>
            <person name="Luecker S."/>
            <person name="Lage O.M."/>
            <person name="Pohl T."/>
            <person name="Merkel B.J."/>
            <person name="Hornburger P."/>
            <person name="Mueller R.-W."/>
            <person name="Bruemmer F."/>
            <person name="Labrenz M."/>
            <person name="Spormann A.M."/>
            <person name="Op den Camp H."/>
            <person name="Overmann J."/>
            <person name="Amann R."/>
            <person name="Jetten M.S.M."/>
            <person name="Mascher T."/>
            <person name="Medema M.H."/>
            <person name="Devos D.P."/>
            <person name="Kaster A.-K."/>
            <person name="Ovreas L."/>
            <person name="Rohde M."/>
            <person name="Galperin M.Y."/>
            <person name="Jogler C."/>
        </authorList>
    </citation>
    <scope>NUCLEOTIDE SEQUENCE [LARGE SCALE GENOMIC DNA]</scope>
    <source>
        <strain evidence="2 3">Mal33</strain>
    </source>
</reference>
<dbReference type="Gene3D" id="3.40.50.300">
    <property type="entry name" value="P-loop containing nucleotide triphosphate hydrolases"/>
    <property type="match status" value="1"/>
</dbReference>
<sequence length="600" mass="65863">MNETNEIAPTSGRPDRFVAGVRRAASRVLGTSPVGERVLELCDRFEAQRAAILQTRAPDAIIVGVVGPTGQGKTWLVRQFIEDASLRQALPSGDRTREATVRIAWVGPYPPADINDRYERYLHCAAEKMFPLGVEYLILDTPGATDQDPHVVEISKQTLSLASVQILVVRRDQLRSQVVHDLVNASEGTLVLPVINIVRQHDDKLSSDIDAYCAAIHAAAPSSEILPPVIVHDFDVVDDEATIARTTREAIGHALRPRLVEAGGAERRQRARLAAADRRFRQSLHEMISDELPYLVRAVDHLHEAADRLPVDVANSLVGSGGSLRAGIRSRLRLALLTDTAAIWFPYKTLIGLLNLTHGAWDRLVLSLSGSLPSLISSAWTTATNIGQMQSMEAEMRGGVRERSAALVRDRLGPLIRSFQQELGPLNAQAPQAMGNESHHAHLRGIDQLQHSSQQILEEEIDRGAIGGATAQLLGLAGTLTFWVLFAGPVVGLYSKYFRASSAVATDLQDHLDQFPAPEWAMLLTSVLLSVMPTAVYAMLVITMTQSNRRVQKCASKIQERHSQEIIRLQREGVLRLELDDPILADAEFLVRAGKQRDTA</sequence>
<keyword evidence="1" id="KW-0812">Transmembrane</keyword>
<dbReference type="RefSeq" id="WP_145285553.1">
    <property type="nucleotide sequence ID" value="NZ_CP036318.1"/>
</dbReference>
<evidence type="ECO:0000256" key="1">
    <source>
        <dbReference type="SAM" id="Phobius"/>
    </source>
</evidence>
<keyword evidence="3" id="KW-1185">Reference proteome</keyword>
<accession>A0A518IUM9</accession>
<gene>
    <name evidence="2" type="ORF">Mal33_27590</name>
</gene>
<dbReference type="Proteomes" id="UP000316770">
    <property type="component" value="Chromosome"/>
</dbReference>
<evidence type="ECO:0000313" key="3">
    <source>
        <dbReference type="Proteomes" id="UP000316770"/>
    </source>
</evidence>
<dbReference type="InterPro" id="IPR027417">
    <property type="entry name" value="P-loop_NTPase"/>
</dbReference>
<name>A0A518IUM9_9BACT</name>
<protein>
    <submittedName>
        <fullName evidence="2">Uncharacterized protein</fullName>
    </submittedName>
</protein>
<feature type="transmembrane region" description="Helical" evidence="1">
    <location>
        <begin position="473"/>
        <end position="494"/>
    </location>
</feature>
<evidence type="ECO:0000313" key="2">
    <source>
        <dbReference type="EMBL" id="QDV56760.1"/>
    </source>
</evidence>
<proteinExistence type="predicted"/>
<dbReference type="EMBL" id="CP036318">
    <property type="protein sequence ID" value="QDV56760.1"/>
    <property type="molecule type" value="Genomic_DNA"/>
</dbReference>
<feature type="transmembrane region" description="Helical" evidence="1">
    <location>
        <begin position="520"/>
        <end position="543"/>
    </location>
</feature>
<keyword evidence="1" id="KW-0472">Membrane</keyword>
<keyword evidence="1" id="KW-1133">Transmembrane helix</keyword>
<dbReference type="AlphaFoldDB" id="A0A518IUM9"/>
<dbReference type="SUPFAM" id="SSF52540">
    <property type="entry name" value="P-loop containing nucleoside triphosphate hydrolases"/>
    <property type="match status" value="1"/>
</dbReference>